<dbReference type="InterPro" id="IPR029058">
    <property type="entry name" value="AB_hydrolase_fold"/>
</dbReference>
<comment type="caution">
    <text evidence="2">The sequence shown here is derived from an EMBL/GenBank/DDBJ whole genome shotgun (WGS) entry which is preliminary data.</text>
</comment>
<gene>
    <name evidence="2" type="ORF">J4E00_05540</name>
</gene>
<feature type="transmembrane region" description="Helical" evidence="1">
    <location>
        <begin position="559"/>
        <end position="575"/>
    </location>
</feature>
<reference evidence="2 3" key="1">
    <citation type="submission" date="2021-03" db="EMBL/GenBank/DDBJ databases">
        <authorList>
            <person name="Kim M.K."/>
        </authorList>
    </citation>
    <scope>NUCLEOTIDE SEQUENCE [LARGE SCALE GENOMIC DNA]</scope>
    <source>
        <strain evidence="2 3">BT442</strain>
    </source>
</reference>
<dbReference type="EMBL" id="JAGETZ010000002">
    <property type="protein sequence ID" value="MBO2008508.1"/>
    <property type="molecule type" value="Genomic_DNA"/>
</dbReference>
<dbReference type="Gene3D" id="3.40.50.1820">
    <property type="entry name" value="alpha/beta hydrolase"/>
    <property type="match status" value="2"/>
</dbReference>
<evidence type="ECO:0000256" key="1">
    <source>
        <dbReference type="SAM" id="Phobius"/>
    </source>
</evidence>
<protein>
    <recommendedName>
        <fullName evidence="4">Alpha/beta hydrolase</fullName>
    </recommendedName>
</protein>
<evidence type="ECO:0008006" key="4">
    <source>
        <dbReference type="Google" id="ProtNLM"/>
    </source>
</evidence>
<name>A0ABS3QBV9_9BACT</name>
<feature type="transmembrane region" description="Helical" evidence="1">
    <location>
        <begin position="533"/>
        <end position="553"/>
    </location>
</feature>
<keyword evidence="1" id="KW-1133">Transmembrane helix</keyword>
<organism evidence="2 3">
    <name type="scientific">Hymenobacter negativus</name>
    <dbReference type="NCBI Taxonomy" id="2795026"/>
    <lineage>
        <taxon>Bacteria</taxon>
        <taxon>Pseudomonadati</taxon>
        <taxon>Bacteroidota</taxon>
        <taxon>Cytophagia</taxon>
        <taxon>Cytophagales</taxon>
        <taxon>Hymenobacteraceae</taxon>
        <taxon>Hymenobacter</taxon>
    </lineage>
</organism>
<sequence length="578" mass="63936">MSEYENTVSRKLIVLLHAYTSSPKALHAVRQVVATAYPVAEIWVPALPTNMWSTADPNAIVSHLLAGIDERWNESANSERPYGSIVLIGHSIGGLLARKVYVAACGQNDWAPLEPDLVLAGPKPWAAKVERLILLAGMNRGWSISHHLSIPTAIIFSLGTVLTILFRLLGGGRLLINQVRLGAPFITQLRLQWLAMRQAAARKGIGGALTVQLLGTKDDVVAPQDNIDLITGSDFVYLDVPASGHQNILEMSGPGAAAGRRAVFADALIISDAALKARSVELEDLRPQPPLPEVTDVIFVIHGIRDEGFWTQKIARHIKEKGRQALPRKVFATETSSYGYFPMLPFILPWVRRAKVEWLMDQYTQNKALYPNARFSYFGHSNGTYMLAKALTQYPACHFENVVFAGSVVRTDYAWEPLLRQGRVKAVLNYVATADWVVAFCPKTLEMLHWQDLGSAGHDGFKDGYAQHNGPALIQQAKYVEGRHDAALKEENWDSIADFIVSGPSAQQQQIIPKVLHRNEQVSWISFGSKLPVLLLAAIGLFYLGYCLLHGLSWTAGEVRVLAFGIYLAVIWKIVTWL</sequence>
<keyword evidence="1" id="KW-0812">Transmembrane</keyword>
<evidence type="ECO:0000313" key="2">
    <source>
        <dbReference type="EMBL" id="MBO2008508.1"/>
    </source>
</evidence>
<keyword evidence="1" id="KW-0472">Membrane</keyword>
<dbReference type="Proteomes" id="UP000664369">
    <property type="component" value="Unassembled WGS sequence"/>
</dbReference>
<accession>A0ABS3QBV9</accession>
<proteinExistence type="predicted"/>
<dbReference type="SUPFAM" id="SSF53474">
    <property type="entry name" value="alpha/beta-Hydrolases"/>
    <property type="match status" value="2"/>
</dbReference>
<keyword evidence="3" id="KW-1185">Reference proteome</keyword>
<dbReference type="RefSeq" id="WP_208174084.1">
    <property type="nucleotide sequence ID" value="NZ_JAGETZ010000002.1"/>
</dbReference>
<evidence type="ECO:0000313" key="3">
    <source>
        <dbReference type="Proteomes" id="UP000664369"/>
    </source>
</evidence>
<feature type="transmembrane region" description="Helical" evidence="1">
    <location>
        <begin position="148"/>
        <end position="170"/>
    </location>
</feature>